<dbReference type="Pfam" id="PF12044">
    <property type="entry name" value="Metallopep"/>
    <property type="match status" value="1"/>
</dbReference>
<dbReference type="AlphaFoldDB" id="A0AAE0WSQ6"/>
<accession>A0AAE0WSQ6</accession>
<gene>
    <name evidence="3" type="ORF">LTR78_002846</name>
</gene>
<feature type="compositionally biased region" description="Low complexity" evidence="1">
    <location>
        <begin position="20"/>
        <end position="36"/>
    </location>
</feature>
<protein>
    <recommendedName>
        <fullName evidence="2">Jacalin-type lectin domain-containing protein</fullName>
    </recommendedName>
</protein>
<dbReference type="GO" id="GO:0005737">
    <property type="term" value="C:cytoplasm"/>
    <property type="evidence" value="ECO:0007669"/>
    <property type="project" value="TreeGrafter"/>
</dbReference>
<dbReference type="SUPFAM" id="SSF51101">
    <property type="entry name" value="Mannose-binding lectins"/>
    <property type="match status" value="1"/>
</dbReference>
<feature type="compositionally biased region" description="Polar residues" evidence="1">
    <location>
        <begin position="101"/>
        <end position="126"/>
    </location>
</feature>
<feature type="region of interest" description="Disordered" evidence="1">
    <location>
        <begin position="1"/>
        <end position="135"/>
    </location>
</feature>
<dbReference type="PANTHER" id="PTHR21054:SF2">
    <property type="entry name" value="MIP04191P"/>
    <property type="match status" value="1"/>
</dbReference>
<dbReference type="PANTHER" id="PTHR21054">
    <property type="entry name" value="ZINC METALLOPROTEINASE-RELATED"/>
    <property type="match status" value="1"/>
</dbReference>
<dbReference type="EMBL" id="JAUTXT010000007">
    <property type="protein sequence ID" value="KAK3677308.1"/>
    <property type="molecule type" value="Genomic_DNA"/>
</dbReference>
<evidence type="ECO:0000259" key="2">
    <source>
        <dbReference type="Pfam" id="PF01419"/>
    </source>
</evidence>
<keyword evidence="4" id="KW-1185">Reference proteome</keyword>
<dbReference type="InterPro" id="IPR053002">
    <property type="entry name" value="Metalloproteinase_M10B"/>
</dbReference>
<evidence type="ECO:0000256" key="1">
    <source>
        <dbReference type="SAM" id="MobiDB-lite"/>
    </source>
</evidence>
<evidence type="ECO:0000313" key="4">
    <source>
        <dbReference type="Proteomes" id="UP001274830"/>
    </source>
</evidence>
<proteinExistence type="predicted"/>
<dbReference type="Pfam" id="PF01419">
    <property type="entry name" value="Jacalin"/>
    <property type="match status" value="1"/>
</dbReference>
<dbReference type="Gene3D" id="2.100.10.30">
    <property type="entry name" value="Jacalin-like lectin domain"/>
    <property type="match status" value="1"/>
</dbReference>
<comment type="caution">
    <text evidence="3">The sequence shown here is derived from an EMBL/GenBank/DDBJ whole genome shotgun (WGS) entry which is preliminary data.</text>
</comment>
<feature type="compositionally biased region" description="Polar residues" evidence="1">
    <location>
        <begin position="42"/>
        <end position="76"/>
    </location>
</feature>
<dbReference type="Proteomes" id="UP001274830">
    <property type="component" value="Unassembled WGS sequence"/>
</dbReference>
<name>A0AAE0WSQ6_9PEZI</name>
<reference evidence="3" key="1">
    <citation type="submission" date="2023-07" db="EMBL/GenBank/DDBJ databases">
        <title>Black Yeasts Isolated from many extreme environments.</title>
        <authorList>
            <person name="Coleine C."/>
            <person name="Stajich J.E."/>
            <person name="Selbmann L."/>
        </authorList>
    </citation>
    <scope>NUCLEOTIDE SEQUENCE</scope>
    <source>
        <strain evidence="3">CCFEE 5485</strain>
    </source>
</reference>
<dbReference type="InterPro" id="IPR001229">
    <property type="entry name" value="Jacalin-like_lectin_dom"/>
</dbReference>
<feature type="domain" description="Jacalin-type lectin" evidence="2">
    <location>
        <begin position="677"/>
        <end position="757"/>
    </location>
</feature>
<sequence>MPSFLKDLSLRRRSRQSIHTTNTSNTQNTSSNTSSNDGTSDEPPQNKSTSTLSSFFDKQQSPQATLGPQKSRSSSHLVGMNGNGSNTPPPIPTGSRPRLPSGQSNRYSLIGSPSQYGDATRQSPATSPLAPRVTSVSDGSWVHQKVLLISGECADIQRPIDGSVAVCHHQDTFPVTQWPVSDSHFKALVYLQPGPNRLRLDFTSPKLSSTNGQMQVHSSWILINFLPLISSPPLQLCILVARDSPATFDAVPERIQKEGNGLNTAIRKFRMAAYLWQAFTAEQMNRNGFGRRCYRYEEEWQPGTLSWRDVETGAMRNEAKIHVIRLPHSLKEIQDLDIAQQYGPAKKKGDLFSIASEAVRAYFGPKPGQKQYVSCMYLDAHWDKKVGTVRAHAALGGGDETIKLAIFGSHCLQSYPSHIEEVVPAFTDCTRTDTDYVANDCNESGSNWEAANIGIGAHLHETGHLLGCPHQESGVMLRDYVRLNRTFLTRESYSTRTKQQGLRLCMPKDECAWHRLDTLRFRFHPCFQLPADQAMNPDPSVQVWTVDNGTILITAATGIAWIELFPEGDDVCHHWIEYIDQSNPSGPPRQITLTEQTLREQLPAEKRKRKLKFKIFSCGGSDHEVEDLGQLASKEGKVKLPDGRAGFRSSKLGFSQMDSSQPSEIIIGSCQKPARLLRSVRVYHGQSLDGMEFCYEDGRSELFGKRGGQRGGSEFALDTRRGELILGFYLRAGAWIDGVQILTSTGRRSPVYGNANGGSGSKMSGTTPKRVEDMTPEERLQSLQDFAEEKKYVRPGEDGTIPTGPLAMQSLVFGGPMPSGPAYSTPFPPPSYETVTGQAPGDPATKQGVFGKLMAKRREKKEEKRNVELAKHGS</sequence>
<dbReference type="InterPro" id="IPR036404">
    <property type="entry name" value="Jacalin-like_lectin_dom_sf"/>
</dbReference>
<organism evidence="3 4">
    <name type="scientific">Recurvomyces mirabilis</name>
    <dbReference type="NCBI Taxonomy" id="574656"/>
    <lineage>
        <taxon>Eukaryota</taxon>
        <taxon>Fungi</taxon>
        <taxon>Dikarya</taxon>
        <taxon>Ascomycota</taxon>
        <taxon>Pezizomycotina</taxon>
        <taxon>Dothideomycetes</taxon>
        <taxon>Dothideomycetidae</taxon>
        <taxon>Mycosphaerellales</taxon>
        <taxon>Teratosphaeriaceae</taxon>
        <taxon>Recurvomyces</taxon>
    </lineage>
</organism>
<feature type="region of interest" description="Disordered" evidence="1">
    <location>
        <begin position="752"/>
        <end position="773"/>
    </location>
</feature>
<feature type="region of interest" description="Disordered" evidence="1">
    <location>
        <begin position="817"/>
        <end position="874"/>
    </location>
</feature>
<dbReference type="InterPro" id="IPR021917">
    <property type="entry name" value="Unchr_Zn-peptidase-like"/>
</dbReference>
<evidence type="ECO:0000313" key="3">
    <source>
        <dbReference type="EMBL" id="KAK3677308.1"/>
    </source>
</evidence>
<feature type="compositionally biased region" description="Basic and acidic residues" evidence="1">
    <location>
        <begin position="860"/>
        <end position="874"/>
    </location>
</feature>